<dbReference type="Proteomes" id="UP000595814">
    <property type="component" value="Chromosome"/>
</dbReference>
<keyword evidence="1" id="KW-0436">Ligase</keyword>
<keyword evidence="2" id="KW-1185">Reference proteome</keyword>
<organism evidence="1 2">
    <name type="scientific">Miniphocaeibacter halophilus</name>
    <dbReference type="NCBI Taxonomy" id="2931922"/>
    <lineage>
        <taxon>Bacteria</taxon>
        <taxon>Bacillati</taxon>
        <taxon>Bacillota</taxon>
        <taxon>Tissierellia</taxon>
        <taxon>Tissierellales</taxon>
        <taxon>Peptoniphilaceae</taxon>
        <taxon>Miniphocaeibacter</taxon>
    </lineage>
</organism>
<accession>A0AC61NBB7</accession>
<proteinExistence type="predicted"/>
<name>A0AC61NBB7_9FIRM</name>
<evidence type="ECO:0000313" key="1">
    <source>
        <dbReference type="EMBL" id="QQK08558.1"/>
    </source>
</evidence>
<protein>
    <submittedName>
        <fullName evidence="1">D-alanine--D-alanine ligase</fullName>
    </submittedName>
</protein>
<dbReference type="EMBL" id="CP066744">
    <property type="protein sequence ID" value="QQK08558.1"/>
    <property type="molecule type" value="Genomic_DNA"/>
</dbReference>
<reference evidence="1 2" key="1">
    <citation type="journal article" date="2022" name="Int. J. Syst. Evol. Microbiol.">
        <title>Miniphocaeibacter halophilus sp. nov., an ammonium-tolerant acetate-producing bacterium isolated from a biogas system.</title>
        <authorList>
            <person name="Schnurer A."/>
            <person name="Singh A."/>
            <person name="Bi S."/>
            <person name="Qiao W."/>
            <person name="Westerholm M."/>
        </authorList>
    </citation>
    <scope>NUCLEOTIDE SEQUENCE [LARGE SCALE GENOMIC DNA]</scope>
    <source>
        <strain evidence="1 2">AMB_01</strain>
    </source>
</reference>
<gene>
    <name evidence="1" type="ORF">JFY71_03190</name>
</gene>
<sequence length="358" mass="40902">MQKNIYVIYGGISVEHEVSLLSATNVINSLDRNKYNVYPVYVNKEGKWIPYGKCDKKIEDYKDLFVETELSLANSISQFLNSYYKENEDNVIFPIIHGTYGEDGVLQGFLEMLKVPYVGNGVLSSALCMDKAITNQLFEENNIPQAKYRLLVKEYYDENDEENINSIIEYLGLPIYVKPCNAGSSIGVTCVKEKSNIYSAIETAFKYDNKILLEEAVFGDELQISVIGNEEPIASLPGISRVQQEFYNYEGKYFDDNTIHIVPFELEEGETEFVQNLAKKVYTTCNCSGLARVDIFLRDSDRKMLVNEINTSPGMTNHSMTTMLWKVTDNSEFSDLLDRLIAYAIKRYEKNKTLVKEI</sequence>
<evidence type="ECO:0000313" key="2">
    <source>
        <dbReference type="Proteomes" id="UP000595814"/>
    </source>
</evidence>